<dbReference type="RefSeq" id="WP_219531686.1">
    <property type="nucleotide sequence ID" value="NZ_JAHKRM010000012.1"/>
</dbReference>
<evidence type="ECO:0000259" key="1">
    <source>
        <dbReference type="PROSITE" id="PS50075"/>
    </source>
</evidence>
<dbReference type="EMBL" id="JBHUCM010000017">
    <property type="protein sequence ID" value="MFD1539467.1"/>
    <property type="molecule type" value="Genomic_DNA"/>
</dbReference>
<dbReference type="Proteomes" id="UP001597097">
    <property type="component" value="Unassembled WGS sequence"/>
</dbReference>
<comment type="caution">
    <text evidence="2">The sequence shown here is derived from an EMBL/GenBank/DDBJ whole genome shotgun (WGS) entry which is preliminary data.</text>
</comment>
<organism evidence="2 3">
    <name type="scientific">Nonomuraea guangzhouensis</name>
    <dbReference type="NCBI Taxonomy" id="1291555"/>
    <lineage>
        <taxon>Bacteria</taxon>
        <taxon>Bacillati</taxon>
        <taxon>Actinomycetota</taxon>
        <taxon>Actinomycetes</taxon>
        <taxon>Streptosporangiales</taxon>
        <taxon>Streptosporangiaceae</taxon>
        <taxon>Nonomuraea</taxon>
    </lineage>
</organism>
<gene>
    <name evidence="2" type="ORF">ACFSJ0_20600</name>
</gene>
<proteinExistence type="predicted"/>
<accession>A0ABW4GDP0</accession>
<keyword evidence="3" id="KW-1185">Reference proteome</keyword>
<reference evidence="3" key="1">
    <citation type="journal article" date="2019" name="Int. J. Syst. Evol. Microbiol.">
        <title>The Global Catalogue of Microorganisms (GCM) 10K type strain sequencing project: providing services to taxonomists for standard genome sequencing and annotation.</title>
        <authorList>
            <consortium name="The Broad Institute Genomics Platform"/>
            <consortium name="The Broad Institute Genome Sequencing Center for Infectious Disease"/>
            <person name="Wu L."/>
            <person name="Ma J."/>
        </authorList>
    </citation>
    <scope>NUCLEOTIDE SEQUENCE [LARGE SCALE GENOMIC DNA]</scope>
    <source>
        <strain evidence="3">CGMCC 1.15399</strain>
    </source>
</reference>
<dbReference type="PROSITE" id="PS50075">
    <property type="entry name" value="CARRIER"/>
    <property type="match status" value="1"/>
</dbReference>
<protein>
    <submittedName>
        <fullName evidence="2">Acyl carrier protein</fullName>
    </submittedName>
</protein>
<dbReference type="Pfam" id="PF00550">
    <property type="entry name" value="PP-binding"/>
    <property type="match status" value="1"/>
</dbReference>
<dbReference type="InterPro" id="IPR009081">
    <property type="entry name" value="PP-bd_ACP"/>
</dbReference>
<feature type="domain" description="Carrier" evidence="1">
    <location>
        <begin position="1"/>
        <end position="79"/>
    </location>
</feature>
<sequence>MTDTQMISDALLAFLDRRTGTTWTEDADLFDSGVVSSLFALELVLHMEKSFGVSVGGADLAVENFRTVNAMTALVLRLRDPDE</sequence>
<name>A0ABW4GDP0_9ACTN</name>
<evidence type="ECO:0000313" key="2">
    <source>
        <dbReference type="EMBL" id="MFD1539467.1"/>
    </source>
</evidence>
<evidence type="ECO:0000313" key="3">
    <source>
        <dbReference type="Proteomes" id="UP001597097"/>
    </source>
</evidence>